<dbReference type="InterPro" id="IPR050204">
    <property type="entry name" value="AraC_XylS_family_regulators"/>
</dbReference>
<organism evidence="6 7">
    <name type="scientific">Blautia argi</name>
    <dbReference type="NCBI Taxonomy" id="1912897"/>
    <lineage>
        <taxon>Bacteria</taxon>
        <taxon>Bacillati</taxon>
        <taxon>Bacillota</taxon>
        <taxon>Clostridia</taxon>
        <taxon>Lachnospirales</taxon>
        <taxon>Lachnospiraceae</taxon>
        <taxon>Blautia</taxon>
    </lineage>
</organism>
<evidence type="ECO:0000313" key="7">
    <source>
        <dbReference type="Proteomes" id="UP000250003"/>
    </source>
</evidence>
<evidence type="ECO:0000256" key="4">
    <source>
        <dbReference type="ARBA" id="ARBA00023163"/>
    </source>
</evidence>
<dbReference type="EMBL" id="CP030280">
    <property type="protein sequence ID" value="AWY96848.1"/>
    <property type="molecule type" value="Genomic_DNA"/>
</dbReference>
<evidence type="ECO:0000259" key="5">
    <source>
        <dbReference type="PROSITE" id="PS01124"/>
    </source>
</evidence>
<dbReference type="SUPFAM" id="SSF51215">
    <property type="entry name" value="Regulatory protein AraC"/>
    <property type="match status" value="1"/>
</dbReference>
<dbReference type="GO" id="GO:0003700">
    <property type="term" value="F:DNA-binding transcription factor activity"/>
    <property type="evidence" value="ECO:0007669"/>
    <property type="project" value="InterPro"/>
</dbReference>
<protein>
    <submittedName>
        <fullName evidence="6">AraC family transcriptional regulator</fullName>
    </submittedName>
</protein>
<dbReference type="RefSeq" id="WP_111917721.1">
    <property type="nucleotide sequence ID" value="NZ_CAUWHR010000027.1"/>
</dbReference>
<accession>A0A2Z4U773</accession>
<evidence type="ECO:0000256" key="2">
    <source>
        <dbReference type="ARBA" id="ARBA00023125"/>
    </source>
</evidence>
<dbReference type="InterPro" id="IPR009057">
    <property type="entry name" value="Homeodomain-like_sf"/>
</dbReference>
<keyword evidence="3" id="KW-0010">Activator</keyword>
<dbReference type="AlphaFoldDB" id="A0A2Z4U773"/>
<dbReference type="PROSITE" id="PS00041">
    <property type="entry name" value="HTH_ARAC_FAMILY_1"/>
    <property type="match status" value="1"/>
</dbReference>
<dbReference type="SUPFAM" id="SSF46689">
    <property type="entry name" value="Homeodomain-like"/>
    <property type="match status" value="2"/>
</dbReference>
<dbReference type="InterPro" id="IPR003313">
    <property type="entry name" value="AraC-bd"/>
</dbReference>
<dbReference type="GO" id="GO:0043565">
    <property type="term" value="F:sequence-specific DNA binding"/>
    <property type="evidence" value="ECO:0007669"/>
    <property type="project" value="InterPro"/>
</dbReference>
<proteinExistence type="predicted"/>
<sequence length="270" mass="30678">MPIYFRNTPVKQPFLFDSIGYDWYQDPMSRPKGYPHFHYLQTEQGAGKIKIQGTCRTLNPGEGLLMAPFLPHSYESASKEEWRTCFFSLTGTLEGSIGTLLNNRPIIPVDKELGSLLHREIVRIAGAYAHLPAGTKALSVDCYSLLMHFVNGGYGNDLEKETLYKRYVEPVLKQIDADYAAELTIQELSSRVYVTPQYLSRLFRRFLGCSAYEYLTTYRINKAKELLLVESSLEIQEIAIRTGFSDTSHFIAMFKKASGLTPGEFRRTNG</sequence>
<evidence type="ECO:0000256" key="1">
    <source>
        <dbReference type="ARBA" id="ARBA00023015"/>
    </source>
</evidence>
<dbReference type="CDD" id="cd02208">
    <property type="entry name" value="cupin_RmlC-like"/>
    <property type="match status" value="1"/>
</dbReference>
<keyword evidence="4" id="KW-0804">Transcription</keyword>
<dbReference type="PANTHER" id="PTHR46796">
    <property type="entry name" value="HTH-TYPE TRANSCRIPTIONAL ACTIVATOR RHAS-RELATED"/>
    <property type="match status" value="1"/>
</dbReference>
<dbReference type="KEGG" id="blau:DQQ01_00220"/>
<dbReference type="InterPro" id="IPR037923">
    <property type="entry name" value="HTH-like"/>
</dbReference>
<gene>
    <name evidence="6" type="ORF">DQQ01_00220</name>
</gene>
<keyword evidence="2" id="KW-0238">DNA-binding</keyword>
<keyword evidence="7" id="KW-1185">Reference proteome</keyword>
<dbReference type="Pfam" id="PF12833">
    <property type="entry name" value="HTH_18"/>
    <property type="match status" value="1"/>
</dbReference>
<reference evidence="7" key="1">
    <citation type="submission" date="2018-06" db="EMBL/GenBank/DDBJ databases">
        <title>Description of Blautia argi sp. nov., a new anaerobic isolated from dog feces.</title>
        <authorList>
            <person name="Chang Y.-H."/>
            <person name="Paek J."/>
            <person name="Shin Y."/>
        </authorList>
    </citation>
    <scope>NUCLEOTIDE SEQUENCE [LARGE SCALE GENOMIC DNA]</scope>
    <source>
        <strain evidence="7">KCTC 15426</strain>
    </source>
</reference>
<evidence type="ECO:0000313" key="6">
    <source>
        <dbReference type="EMBL" id="AWY96848.1"/>
    </source>
</evidence>
<dbReference type="InterPro" id="IPR018060">
    <property type="entry name" value="HTH_AraC"/>
</dbReference>
<keyword evidence="1" id="KW-0805">Transcription regulation</keyword>
<dbReference type="Pfam" id="PF02311">
    <property type="entry name" value="AraC_binding"/>
    <property type="match status" value="1"/>
</dbReference>
<dbReference type="Gene3D" id="2.60.120.280">
    <property type="entry name" value="Regulatory protein AraC"/>
    <property type="match status" value="1"/>
</dbReference>
<dbReference type="SMART" id="SM00342">
    <property type="entry name" value="HTH_ARAC"/>
    <property type="match status" value="1"/>
</dbReference>
<dbReference type="PANTHER" id="PTHR46796:SF6">
    <property type="entry name" value="ARAC SUBFAMILY"/>
    <property type="match status" value="1"/>
</dbReference>
<dbReference type="OrthoDB" id="185320at2"/>
<name>A0A2Z4U773_9FIRM</name>
<dbReference type="Proteomes" id="UP000250003">
    <property type="component" value="Chromosome"/>
</dbReference>
<dbReference type="PRINTS" id="PR00032">
    <property type="entry name" value="HTHARAC"/>
</dbReference>
<feature type="domain" description="HTH araC/xylS-type" evidence="5">
    <location>
        <begin position="169"/>
        <end position="268"/>
    </location>
</feature>
<evidence type="ECO:0000256" key="3">
    <source>
        <dbReference type="ARBA" id="ARBA00023159"/>
    </source>
</evidence>
<dbReference type="InterPro" id="IPR018062">
    <property type="entry name" value="HTH_AraC-typ_CS"/>
</dbReference>
<dbReference type="InterPro" id="IPR020449">
    <property type="entry name" value="Tscrpt_reg_AraC-type_HTH"/>
</dbReference>
<dbReference type="PROSITE" id="PS01124">
    <property type="entry name" value="HTH_ARAC_FAMILY_2"/>
    <property type="match status" value="1"/>
</dbReference>
<dbReference type="Gene3D" id="1.10.10.60">
    <property type="entry name" value="Homeodomain-like"/>
    <property type="match status" value="2"/>
</dbReference>